<dbReference type="OrthoDB" id="3890162at2759"/>
<dbReference type="InterPro" id="IPR032710">
    <property type="entry name" value="NTF2-like_dom_sf"/>
</dbReference>
<accession>A0A9P9D3S7</accession>
<evidence type="ECO:0008006" key="3">
    <source>
        <dbReference type="Google" id="ProtNLM"/>
    </source>
</evidence>
<dbReference type="EMBL" id="JAGMWT010000022">
    <property type="protein sequence ID" value="KAH7112073.1"/>
    <property type="molecule type" value="Genomic_DNA"/>
</dbReference>
<comment type="caution">
    <text evidence="1">The sequence shown here is derived from an EMBL/GenBank/DDBJ whole genome shotgun (WGS) entry which is preliminary data.</text>
</comment>
<evidence type="ECO:0000313" key="1">
    <source>
        <dbReference type="EMBL" id="KAH7112073.1"/>
    </source>
</evidence>
<gene>
    <name evidence="1" type="ORF">B0J11DRAFT_511865</name>
</gene>
<proteinExistence type="predicted"/>
<dbReference type="Proteomes" id="UP000700596">
    <property type="component" value="Unassembled WGS sequence"/>
</dbReference>
<keyword evidence="2" id="KW-1185">Reference proteome</keyword>
<evidence type="ECO:0000313" key="2">
    <source>
        <dbReference type="Proteomes" id="UP000700596"/>
    </source>
</evidence>
<dbReference type="SUPFAM" id="SSF54427">
    <property type="entry name" value="NTF2-like"/>
    <property type="match status" value="1"/>
</dbReference>
<organism evidence="1 2">
    <name type="scientific">Dendryphion nanum</name>
    <dbReference type="NCBI Taxonomy" id="256645"/>
    <lineage>
        <taxon>Eukaryota</taxon>
        <taxon>Fungi</taxon>
        <taxon>Dikarya</taxon>
        <taxon>Ascomycota</taxon>
        <taxon>Pezizomycotina</taxon>
        <taxon>Dothideomycetes</taxon>
        <taxon>Pleosporomycetidae</taxon>
        <taxon>Pleosporales</taxon>
        <taxon>Torulaceae</taxon>
        <taxon>Dendryphion</taxon>
    </lineage>
</organism>
<dbReference type="Gene3D" id="3.10.450.50">
    <property type="match status" value="1"/>
</dbReference>
<name>A0A9P9D3S7_9PLEO</name>
<dbReference type="AlphaFoldDB" id="A0A9P9D3S7"/>
<protein>
    <recommendedName>
        <fullName evidence="3">SnoaL-like domain-containing protein</fullName>
    </recommendedName>
</protein>
<reference evidence="1" key="1">
    <citation type="journal article" date="2021" name="Nat. Commun.">
        <title>Genetic determinants of endophytism in the Arabidopsis root mycobiome.</title>
        <authorList>
            <person name="Mesny F."/>
            <person name="Miyauchi S."/>
            <person name="Thiergart T."/>
            <person name="Pickel B."/>
            <person name="Atanasova L."/>
            <person name="Karlsson M."/>
            <person name="Huettel B."/>
            <person name="Barry K.W."/>
            <person name="Haridas S."/>
            <person name="Chen C."/>
            <person name="Bauer D."/>
            <person name="Andreopoulos W."/>
            <person name="Pangilinan J."/>
            <person name="LaButti K."/>
            <person name="Riley R."/>
            <person name="Lipzen A."/>
            <person name="Clum A."/>
            <person name="Drula E."/>
            <person name="Henrissat B."/>
            <person name="Kohler A."/>
            <person name="Grigoriev I.V."/>
            <person name="Martin F.M."/>
            <person name="Hacquard S."/>
        </authorList>
    </citation>
    <scope>NUCLEOTIDE SEQUENCE</scope>
    <source>
        <strain evidence="1">MPI-CAGE-CH-0243</strain>
    </source>
</reference>
<sequence length="142" mass="15618">MALSIRSRDDFNHYINAFNNNDTPVYSAYYASDCEMCLGPLALNGIDAIKQFFAVGRTQISEHVDPELVLMDGNLLAITATITFTAKVELKEGFADIGPPVPQGGGYITVFAIFYELNDRGQFKKVYAGRVKPAKVFKAGKL</sequence>